<dbReference type="InterPro" id="IPR023271">
    <property type="entry name" value="Aquaporin-like"/>
</dbReference>
<feature type="transmembrane region" description="Helical" evidence="10">
    <location>
        <begin position="47"/>
        <end position="66"/>
    </location>
</feature>
<keyword evidence="5 8" id="KW-0812">Transmembrane</keyword>
<feature type="region of interest" description="Disordered" evidence="9">
    <location>
        <begin position="1"/>
        <end position="30"/>
    </location>
</feature>
<dbReference type="Pfam" id="PF00230">
    <property type="entry name" value="MIP"/>
    <property type="match status" value="1"/>
</dbReference>
<dbReference type="InterPro" id="IPR000425">
    <property type="entry name" value="MIP"/>
</dbReference>
<feature type="region of interest" description="Disordered" evidence="9">
    <location>
        <begin position="311"/>
        <end position="396"/>
    </location>
</feature>
<keyword evidence="12" id="KW-1185">Reference proteome</keyword>
<dbReference type="InterPro" id="IPR022357">
    <property type="entry name" value="MIP_CS"/>
</dbReference>
<gene>
    <name evidence="11" type="ORF">GCM10025865_03660</name>
</gene>
<dbReference type="Gene3D" id="1.20.1080.10">
    <property type="entry name" value="Glycerol uptake facilitator protein"/>
    <property type="match status" value="1"/>
</dbReference>
<protein>
    <recommendedName>
        <fullName evidence="13">Aquaporin Z</fullName>
    </recommendedName>
</protein>
<evidence type="ECO:0000256" key="4">
    <source>
        <dbReference type="ARBA" id="ARBA00022475"/>
    </source>
</evidence>
<evidence type="ECO:0000256" key="8">
    <source>
        <dbReference type="RuleBase" id="RU000477"/>
    </source>
</evidence>
<evidence type="ECO:0000256" key="2">
    <source>
        <dbReference type="ARBA" id="ARBA00006175"/>
    </source>
</evidence>
<feature type="transmembrane region" description="Helical" evidence="10">
    <location>
        <begin position="119"/>
        <end position="139"/>
    </location>
</feature>
<proteinExistence type="inferred from homology"/>
<feature type="compositionally biased region" description="Low complexity" evidence="9">
    <location>
        <begin position="311"/>
        <end position="356"/>
    </location>
</feature>
<comment type="subcellular location">
    <subcellularLocation>
        <location evidence="1">Cell membrane</location>
        <topology evidence="1">Multi-pass membrane protein</topology>
    </subcellularLocation>
</comment>
<accession>A0ABN6X8R7</accession>
<feature type="transmembrane region" description="Helical" evidence="10">
    <location>
        <begin position="72"/>
        <end position="98"/>
    </location>
</feature>
<dbReference type="RefSeq" id="WP_286218328.1">
    <property type="nucleotide sequence ID" value="NZ_AP027729.1"/>
</dbReference>
<dbReference type="PRINTS" id="PR00783">
    <property type="entry name" value="MINTRINSICP"/>
</dbReference>
<evidence type="ECO:0000313" key="11">
    <source>
        <dbReference type="EMBL" id="BDZ41067.1"/>
    </source>
</evidence>
<dbReference type="InterPro" id="IPR034294">
    <property type="entry name" value="Aquaporin_transptr"/>
</dbReference>
<feature type="transmembrane region" description="Helical" evidence="10">
    <location>
        <begin position="262"/>
        <end position="282"/>
    </location>
</feature>
<keyword evidence="6 10" id="KW-1133">Transmembrane helix</keyword>
<feature type="compositionally biased region" description="Acidic residues" evidence="9">
    <location>
        <begin position="378"/>
        <end position="396"/>
    </location>
</feature>
<evidence type="ECO:0000256" key="6">
    <source>
        <dbReference type="ARBA" id="ARBA00022989"/>
    </source>
</evidence>
<evidence type="ECO:0000256" key="10">
    <source>
        <dbReference type="SAM" id="Phobius"/>
    </source>
</evidence>
<reference evidence="12" key="1">
    <citation type="journal article" date="2019" name="Int. J. Syst. Evol. Microbiol.">
        <title>The Global Catalogue of Microorganisms (GCM) 10K type strain sequencing project: providing services to taxonomists for standard genome sequencing and annotation.</title>
        <authorList>
            <consortium name="The Broad Institute Genomics Platform"/>
            <consortium name="The Broad Institute Genome Sequencing Center for Infectious Disease"/>
            <person name="Wu L."/>
            <person name="Ma J."/>
        </authorList>
    </citation>
    <scope>NUCLEOTIDE SEQUENCE [LARGE SCALE GENOMIC DNA]</scope>
    <source>
        <strain evidence="12">NBRC 108565</strain>
    </source>
</reference>
<evidence type="ECO:0000256" key="3">
    <source>
        <dbReference type="ARBA" id="ARBA00022448"/>
    </source>
</evidence>
<evidence type="ECO:0008006" key="13">
    <source>
        <dbReference type="Google" id="ProtNLM"/>
    </source>
</evidence>
<feature type="compositionally biased region" description="Low complexity" evidence="9">
    <location>
        <begin position="363"/>
        <end position="377"/>
    </location>
</feature>
<evidence type="ECO:0000256" key="7">
    <source>
        <dbReference type="ARBA" id="ARBA00023136"/>
    </source>
</evidence>
<sequence length="396" mass="39399">MAQDFAAPAATAPSPDPYATPDDGRGAPAAPAPVVEHSVLARLGAEVFGTFFLVLAICGVALYSIGGLGPGALGGALAGGLALMAGIAAVGHVSGGHFNPAVTLGAALAGRTRWLDVPLYWVAQLVGGAAATLVLFATIPSSALPVLQQSALISDATKSALMGGVANGYAEHSPLAGSTNRAFAFDLVSALLIEVVLTAVFVGVILAVTDKSVSTKLAPVAIGLTLTVVLLIAGPFTNGSVNPARSTAAAIFAGDWALSQLWLFWVAPLLGAAIAGLFYRVFTWRTPVQDDLLSENELAVGAPAVADSTAVAAPPSAVAEQPATAPAEPRTETEAAPVAEPTEPSDSPASTETADAPADDAPAEASAVDAPRTTPDGDAADGDAADGDEQDGTTKP</sequence>
<dbReference type="Proteomes" id="UP001321475">
    <property type="component" value="Chromosome"/>
</dbReference>
<keyword evidence="7 10" id="KW-0472">Membrane</keyword>
<dbReference type="PANTHER" id="PTHR19139:SF199">
    <property type="entry name" value="MIP17260P"/>
    <property type="match status" value="1"/>
</dbReference>
<feature type="transmembrane region" description="Helical" evidence="10">
    <location>
        <begin position="187"/>
        <end position="208"/>
    </location>
</feature>
<evidence type="ECO:0000313" key="12">
    <source>
        <dbReference type="Proteomes" id="UP001321475"/>
    </source>
</evidence>
<keyword evidence="3 8" id="KW-0813">Transport</keyword>
<evidence type="ECO:0000256" key="5">
    <source>
        <dbReference type="ARBA" id="ARBA00022692"/>
    </source>
</evidence>
<keyword evidence="4" id="KW-1003">Cell membrane</keyword>
<dbReference type="PANTHER" id="PTHR19139">
    <property type="entry name" value="AQUAPORIN TRANSPORTER"/>
    <property type="match status" value="1"/>
</dbReference>
<feature type="transmembrane region" description="Helical" evidence="10">
    <location>
        <begin position="217"/>
        <end position="236"/>
    </location>
</feature>
<dbReference type="PROSITE" id="PS00221">
    <property type="entry name" value="MIP"/>
    <property type="match status" value="1"/>
</dbReference>
<name>A0ABN6X8R7_9CELL</name>
<comment type="similarity">
    <text evidence="2 8">Belongs to the MIP/aquaporin (TC 1.A.8) family.</text>
</comment>
<organism evidence="11 12">
    <name type="scientific">Paraoerskovia sediminicola</name>
    <dbReference type="NCBI Taxonomy" id="1138587"/>
    <lineage>
        <taxon>Bacteria</taxon>
        <taxon>Bacillati</taxon>
        <taxon>Actinomycetota</taxon>
        <taxon>Actinomycetes</taxon>
        <taxon>Micrococcales</taxon>
        <taxon>Cellulomonadaceae</taxon>
        <taxon>Paraoerskovia</taxon>
    </lineage>
</organism>
<evidence type="ECO:0000256" key="1">
    <source>
        <dbReference type="ARBA" id="ARBA00004651"/>
    </source>
</evidence>
<evidence type="ECO:0000256" key="9">
    <source>
        <dbReference type="SAM" id="MobiDB-lite"/>
    </source>
</evidence>
<dbReference type="SUPFAM" id="SSF81338">
    <property type="entry name" value="Aquaporin-like"/>
    <property type="match status" value="1"/>
</dbReference>
<dbReference type="EMBL" id="AP027729">
    <property type="protein sequence ID" value="BDZ41067.1"/>
    <property type="molecule type" value="Genomic_DNA"/>
</dbReference>